<dbReference type="InterPro" id="IPR036909">
    <property type="entry name" value="Cyt_c-like_dom_sf"/>
</dbReference>
<sequence>MRGAPGHEDGDRGPQVNLRLLAALAFSCLGASAQAQLSGAYAQVVSATAKPLLARDGPDAAVFRGSLVFFNYCVTCHGPNADGAGRAARLYDPKPANLRASEKNAQYLQQIIRRGGKAMARSEYMPPWGEELTDEQIADVTTYLVSLREQR</sequence>
<feature type="domain" description="Cytochrome c" evidence="5">
    <location>
        <begin position="60"/>
        <end position="148"/>
    </location>
</feature>
<dbReference type="PANTHER" id="PTHR35008">
    <property type="entry name" value="BLL4482 PROTEIN-RELATED"/>
    <property type="match status" value="1"/>
</dbReference>
<evidence type="ECO:0000313" key="7">
    <source>
        <dbReference type="Proteomes" id="UP000806285"/>
    </source>
</evidence>
<dbReference type="InterPro" id="IPR051459">
    <property type="entry name" value="Cytochrome_c-type_DH"/>
</dbReference>
<organism evidence="6 7">
    <name type="scientific">Ramlibacter pallidus</name>
    <dbReference type="NCBI Taxonomy" id="2780087"/>
    <lineage>
        <taxon>Bacteria</taxon>
        <taxon>Pseudomonadati</taxon>
        <taxon>Pseudomonadota</taxon>
        <taxon>Betaproteobacteria</taxon>
        <taxon>Burkholderiales</taxon>
        <taxon>Comamonadaceae</taxon>
        <taxon>Ramlibacter</taxon>
    </lineage>
</organism>
<evidence type="ECO:0000256" key="4">
    <source>
        <dbReference type="PROSITE-ProRule" id="PRU00433"/>
    </source>
</evidence>
<evidence type="ECO:0000256" key="3">
    <source>
        <dbReference type="ARBA" id="ARBA00023004"/>
    </source>
</evidence>
<evidence type="ECO:0000259" key="5">
    <source>
        <dbReference type="PROSITE" id="PS51007"/>
    </source>
</evidence>
<keyword evidence="3 4" id="KW-0408">Iron</keyword>
<keyword evidence="7" id="KW-1185">Reference proteome</keyword>
<dbReference type="EMBL" id="JADDIV010000002">
    <property type="protein sequence ID" value="MBE7367007.1"/>
    <property type="molecule type" value="Genomic_DNA"/>
</dbReference>
<comment type="caution">
    <text evidence="6">The sequence shown here is derived from an EMBL/GenBank/DDBJ whole genome shotgun (WGS) entry which is preliminary data.</text>
</comment>
<evidence type="ECO:0000256" key="1">
    <source>
        <dbReference type="ARBA" id="ARBA00022617"/>
    </source>
</evidence>
<dbReference type="Pfam" id="PF13442">
    <property type="entry name" value="Cytochrome_CBB3"/>
    <property type="match status" value="1"/>
</dbReference>
<evidence type="ECO:0000256" key="2">
    <source>
        <dbReference type="ARBA" id="ARBA00022723"/>
    </source>
</evidence>
<proteinExistence type="predicted"/>
<evidence type="ECO:0000313" key="6">
    <source>
        <dbReference type="EMBL" id="MBE7367007.1"/>
    </source>
</evidence>
<accession>A0ABR9S1T9</accession>
<protein>
    <submittedName>
        <fullName evidence="6">Cytochrome c</fullName>
    </submittedName>
</protein>
<keyword evidence="2 4" id="KW-0479">Metal-binding</keyword>
<dbReference type="SUPFAM" id="SSF46626">
    <property type="entry name" value="Cytochrome c"/>
    <property type="match status" value="1"/>
</dbReference>
<gene>
    <name evidence="6" type="ORF">IM787_05505</name>
</gene>
<dbReference type="Gene3D" id="1.10.760.10">
    <property type="entry name" value="Cytochrome c-like domain"/>
    <property type="match status" value="1"/>
</dbReference>
<dbReference type="PROSITE" id="PS51007">
    <property type="entry name" value="CYTC"/>
    <property type="match status" value="1"/>
</dbReference>
<dbReference type="Proteomes" id="UP000806285">
    <property type="component" value="Unassembled WGS sequence"/>
</dbReference>
<dbReference type="InterPro" id="IPR009056">
    <property type="entry name" value="Cyt_c-like_dom"/>
</dbReference>
<name>A0ABR9S1T9_9BURK</name>
<reference evidence="6 7" key="1">
    <citation type="submission" date="2020-10" db="EMBL/GenBank/DDBJ databases">
        <title>Ramlibacter sp. HM2 16S ribosomal RNA gene Genome sequencing and assembly.</title>
        <authorList>
            <person name="Kang M."/>
        </authorList>
    </citation>
    <scope>NUCLEOTIDE SEQUENCE [LARGE SCALE GENOMIC DNA]</scope>
    <source>
        <strain evidence="6 7">HM2</strain>
    </source>
</reference>
<keyword evidence="1 4" id="KW-0349">Heme</keyword>
<dbReference type="PANTHER" id="PTHR35008:SF4">
    <property type="entry name" value="BLL4482 PROTEIN"/>
    <property type="match status" value="1"/>
</dbReference>